<feature type="region of interest" description="Disordered" evidence="8">
    <location>
        <begin position="19"/>
        <end position="48"/>
    </location>
</feature>
<dbReference type="InterPro" id="IPR043502">
    <property type="entry name" value="DNA/RNA_pol_sf"/>
</dbReference>
<dbReference type="GO" id="GO:0016787">
    <property type="term" value="F:hydrolase activity"/>
    <property type="evidence" value="ECO:0007669"/>
    <property type="project" value="UniProtKB-KW"/>
</dbReference>
<keyword evidence="6" id="KW-0378">Hydrolase</keyword>
<dbReference type="InterPro" id="IPR043128">
    <property type="entry name" value="Rev_trsase/Diguanyl_cyclase"/>
</dbReference>
<dbReference type="Proteomes" id="UP000719412">
    <property type="component" value="Unassembled WGS sequence"/>
</dbReference>
<keyword evidence="5" id="KW-0255">Endonuclease</keyword>
<reference evidence="11" key="2">
    <citation type="submission" date="2021-08" db="EMBL/GenBank/DDBJ databases">
        <authorList>
            <person name="Eriksson T."/>
        </authorList>
    </citation>
    <scope>NUCLEOTIDE SEQUENCE</scope>
    <source>
        <strain evidence="11">Stoneville</strain>
        <tissue evidence="11">Whole head</tissue>
    </source>
</reference>
<evidence type="ECO:0000256" key="5">
    <source>
        <dbReference type="ARBA" id="ARBA00022759"/>
    </source>
</evidence>
<dbReference type="SUPFAM" id="SSF56672">
    <property type="entry name" value="DNA/RNA polymerases"/>
    <property type="match status" value="1"/>
</dbReference>
<evidence type="ECO:0000256" key="8">
    <source>
        <dbReference type="SAM" id="MobiDB-lite"/>
    </source>
</evidence>
<dbReference type="Gene3D" id="3.10.10.10">
    <property type="entry name" value="HIV Type 1 Reverse Transcriptase, subunit A, domain 1"/>
    <property type="match status" value="1"/>
</dbReference>
<evidence type="ECO:0000259" key="9">
    <source>
        <dbReference type="Pfam" id="PF13358"/>
    </source>
</evidence>
<accession>A0A8J6LJB7</accession>
<dbReference type="EMBL" id="JABDTM020009405">
    <property type="protein sequence ID" value="KAH0821093.1"/>
    <property type="molecule type" value="Genomic_DNA"/>
</dbReference>
<dbReference type="Pfam" id="PF17917">
    <property type="entry name" value="RT_RNaseH"/>
    <property type="match status" value="1"/>
</dbReference>
<dbReference type="InterPro" id="IPR036397">
    <property type="entry name" value="RNaseH_sf"/>
</dbReference>
<keyword evidence="12" id="KW-1185">Reference proteome</keyword>
<dbReference type="InterPro" id="IPR038717">
    <property type="entry name" value="Tc1-like_DDE_dom"/>
</dbReference>
<proteinExistence type="predicted"/>
<keyword evidence="4" id="KW-0540">Nuclease</keyword>
<evidence type="ECO:0000313" key="11">
    <source>
        <dbReference type="EMBL" id="KAH0821093.1"/>
    </source>
</evidence>
<evidence type="ECO:0000256" key="1">
    <source>
        <dbReference type="ARBA" id="ARBA00012493"/>
    </source>
</evidence>
<organism evidence="11 12">
    <name type="scientific">Tenebrio molitor</name>
    <name type="common">Yellow mealworm beetle</name>
    <dbReference type="NCBI Taxonomy" id="7067"/>
    <lineage>
        <taxon>Eukaryota</taxon>
        <taxon>Metazoa</taxon>
        <taxon>Ecdysozoa</taxon>
        <taxon>Arthropoda</taxon>
        <taxon>Hexapoda</taxon>
        <taxon>Insecta</taxon>
        <taxon>Pterygota</taxon>
        <taxon>Neoptera</taxon>
        <taxon>Endopterygota</taxon>
        <taxon>Coleoptera</taxon>
        <taxon>Polyphaga</taxon>
        <taxon>Cucujiformia</taxon>
        <taxon>Tenebrionidae</taxon>
        <taxon>Tenebrio</taxon>
    </lineage>
</organism>
<dbReference type="Gene3D" id="3.30.420.10">
    <property type="entry name" value="Ribonuclease H-like superfamily/Ribonuclease H"/>
    <property type="match status" value="1"/>
</dbReference>
<dbReference type="InterPro" id="IPR050951">
    <property type="entry name" value="Retrovirus_Pol_polyprotein"/>
</dbReference>
<protein>
    <recommendedName>
        <fullName evidence="1">RNA-directed DNA polymerase</fullName>
        <ecNumber evidence="1">2.7.7.49</ecNumber>
    </recommendedName>
</protein>
<dbReference type="CDD" id="cd01647">
    <property type="entry name" value="RT_LTR"/>
    <property type="match status" value="1"/>
</dbReference>
<feature type="domain" description="Reverse transcriptase RNase H-like" evidence="10">
    <location>
        <begin position="774"/>
        <end position="877"/>
    </location>
</feature>
<name>A0A8J6LJB7_TENMO</name>
<dbReference type="GO" id="GO:0004519">
    <property type="term" value="F:endonuclease activity"/>
    <property type="evidence" value="ECO:0007669"/>
    <property type="project" value="UniProtKB-KW"/>
</dbReference>
<evidence type="ECO:0000256" key="2">
    <source>
        <dbReference type="ARBA" id="ARBA00022679"/>
    </source>
</evidence>
<evidence type="ECO:0000256" key="4">
    <source>
        <dbReference type="ARBA" id="ARBA00022722"/>
    </source>
</evidence>
<reference evidence="11" key="1">
    <citation type="journal article" date="2020" name="J Insects Food Feed">
        <title>The yellow mealworm (Tenebrio molitor) genome: a resource for the emerging insects as food and feed industry.</title>
        <authorList>
            <person name="Eriksson T."/>
            <person name="Andere A."/>
            <person name="Kelstrup H."/>
            <person name="Emery V."/>
            <person name="Picard C."/>
        </authorList>
    </citation>
    <scope>NUCLEOTIDE SEQUENCE</scope>
    <source>
        <strain evidence="11">Stoneville</strain>
        <tissue evidence="11">Whole head</tissue>
    </source>
</reference>
<keyword evidence="2" id="KW-0808">Transferase</keyword>
<evidence type="ECO:0000313" key="12">
    <source>
        <dbReference type="Proteomes" id="UP000719412"/>
    </source>
</evidence>
<dbReference type="FunFam" id="3.30.70.270:FF:000020">
    <property type="entry name" value="Transposon Tf2-6 polyprotein-like Protein"/>
    <property type="match status" value="1"/>
</dbReference>
<evidence type="ECO:0000259" key="10">
    <source>
        <dbReference type="Pfam" id="PF17917"/>
    </source>
</evidence>
<dbReference type="InterPro" id="IPR041373">
    <property type="entry name" value="RT_RNaseH"/>
</dbReference>
<dbReference type="PANTHER" id="PTHR37984">
    <property type="entry name" value="PROTEIN CBG26694"/>
    <property type="match status" value="1"/>
</dbReference>
<dbReference type="Gene3D" id="3.30.70.270">
    <property type="match status" value="2"/>
</dbReference>
<dbReference type="GO" id="GO:0003676">
    <property type="term" value="F:nucleic acid binding"/>
    <property type="evidence" value="ECO:0007669"/>
    <property type="project" value="InterPro"/>
</dbReference>
<dbReference type="CDD" id="cd09274">
    <property type="entry name" value="RNase_HI_RT_Ty3"/>
    <property type="match status" value="1"/>
</dbReference>
<sequence length="1079" mass="122554">MFLEKYNIEELSIEFEDAISDEPSNAPVEVDPIRTSTRAASETSPPELQLHEARARQKRKLNDESRFSLVSNDRRVRVYRRPGERYAPCNIVGTVQFGGGSVLVWGGISLEARTELVVIPGRALNAHGYVTTIVEPHVIPFAPFIGDQFVFMHDNARPHIAGIVRDYLEETNITTMGWPARSPDLNPIEHVWDMLGRRLRASDPRPNSLAEVRNRLVEIWENLDQNDIRAEIESMRRRCQAVIRARVFTTRQTISANKMEQLTQVLADTLPAIRQSAGRSSLPTTTVEIPRFDPLQEDNGAVKWCEEVDKLAETFQWTGCELLARATSGLTGEAKTWCFLKQRREKQSGPANVRCFSVKLDDEFCTELIMQVSYRVGLPKSCHLELDFTMLRGIGGTLVPTLYKTRIEKEGTAFMINFYVVEHSLLKLDAILGRDLLTCKGVKICSDSRGTQIYLDDHVKVEPKVRGRPAAKTLAKFSNYITTGNSVAAITTAELEIKLKADKIICYNPYRMPMCEREKVKTIVEDLLKNGIIWESTSPFASPVLLVHKKDGGSRLCVDSRALNEITVKDRFPLPRIDDQIDQLERAKYFTTLDMAAPFHQIPMGTTSICEYRLAYQTRLRAICKALGKLKDHDALIYLDDILIESQTVPEGLARLERVLTALTTAGNIKKCHFFTRRILYLGQEISEDGVRPGSCKVEALLNAPTPRNVKQVRQFMGLASYFRKFIPEFASRAACIRKLTRNNEKFIWGEEQEAVKSYICAYLSKRPLLVIFDPKLEPELHTDASSVEFGAILFQRNEKQLKVVAYFSRRATEVESNYHSYALETLAVYYTIKHFHVYLTGIAFKLVTDCNSLKLTKTKKDLSPRVARWWTYLQAFNFTIEYRKGKYVAHVDCLSRNPIRPLPVLSALVITADNWLKITQKRDPETQEIKLKLTKGKLTTEYFCQSDILYRKINPGQNPPIYRAFVPKDSRLGVLRMFHDEQCHVGSDKTNTVLTNSILPTLATGQNLETIVICITRLENAILQVQAPVAAGQISDSKSCVKCTDACLPDAQNVEIIAMRFLSWYCMPYRTVFQSLDS</sequence>
<evidence type="ECO:0000256" key="7">
    <source>
        <dbReference type="ARBA" id="ARBA00022918"/>
    </source>
</evidence>
<feature type="compositionally biased region" description="Polar residues" evidence="8">
    <location>
        <begin position="34"/>
        <end position="46"/>
    </location>
</feature>
<keyword evidence="7" id="KW-0695">RNA-directed DNA polymerase</keyword>
<dbReference type="AlphaFoldDB" id="A0A8J6LJB7"/>
<dbReference type="PANTHER" id="PTHR37984:SF5">
    <property type="entry name" value="PROTEIN NYNRIN-LIKE"/>
    <property type="match status" value="1"/>
</dbReference>
<evidence type="ECO:0000256" key="6">
    <source>
        <dbReference type="ARBA" id="ARBA00022801"/>
    </source>
</evidence>
<comment type="caution">
    <text evidence="11">The sequence shown here is derived from an EMBL/GenBank/DDBJ whole genome shotgun (WGS) entry which is preliminary data.</text>
</comment>
<feature type="domain" description="Tc1-like transposase DDE" evidence="9">
    <location>
        <begin position="63"/>
        <end position="201"/>
    </location>
</feature>
<dbReference type="GO" id="GO:0003964">
    <property type="term" value="F:RNA-directed DNA polymerase activity"/>
    <property type="evidence" value="ECO:0007669"/>
    <property type="project" value="UniProtKB-KW"/>
</dbReference>
<keyword evidence="3" id="KW-0548">Nucleotidyltransferase</keyword>
<evidence type="ECO:0000256" key="3">
    <source>
        <dbReference type="ARBA" id="ARBA00022695"/>
    </source>
</evidence>
<dbReference type="Pfam" id="PF13358">
    <property type="entry name" value="DDE_3"/>
    <property type="match status" value="1"/>
</dbReference>
<gene>
    <name evidence="11" type="ORF">GEV33_001698</name>
</gene>
<dbReference type="EC" id="2.7.7.49" evidence="1"/>